<evidence type="ECO:0000313" key="2">
    <source>
        <dbReference type="Proteomes" id="UP000830768"/>
    </source>
</evidence>
<name>A0ACD3YT35_FUSSC</name>
<reference evidence="1" key="1">
    <citation type="submission" date="2021-11" db="EMBL/GenBank/DDBJ databases">
        <title>Fusarium solani-melongenae Genome sequencing and assembly.</title>
        <authorList>
            <person name="Xie S."/>
            <person name="Huang L."/>
            <person name="Zhang X."/>
        </authorList>
    </citation>
    <scope>NUCLEOTIDE SEQUENCE</scope>
    <source>
        <strain evidence="1">CRI 24-3</strain>
    </source>
</reference>
<organism evidence="1 2">
    <name type="scientific">Fusarium solani subsp. cucurbitae</name>
    <name type="common">Neocosmosporum cucurbitae</name>
    <dbReference type="NCBI Taxonomy" id="2747967"/>
    <lineage>
        <taxon>Eukaryota</taxon>
        <taxon>Fungi</taxon>
        <taxon>Dikarya</taxon>
        <taxon>Ascomycota</taxon>
        <taxon>Pezizomycotina</taxon>
        <taxon>Sordariomycetes</taxon>
        <taxon>Hypocreomycetidae</taxon>
        <taxon>Hypocreales</taxon>
        <taxon>Nectriaceae</taxon>
        <taxon>Fusarium</taxon>
        <taxon>Fusarium solani species complex</taxon>
    </lineage>
</organism>
<dbReference type="Proteomes" id="UP000830768">
    <property type="component" value="Chromosome 3"/>
</dbReference>
<sequence>MSGKSIQEEEADAALVNKFRGELDDPKSSLLKKLTSSELTAGGTAERDAATAGILKEHGYENLSPSKLSELVNPRPKDVSQIQPPGQLVAPNDPTKPVLAFSHFAGQYKITSPYHPEGAYKMIVQADPADKTKGIILWGQDSTHQRYEAKLMCSLKQPGSKETSEYWAVWGDAEGEHWKVQFFGTSETSSLASFMGFRHTKQREDTKDDAVDAFHGSMTLLQGSSGGFGILPIIVLSFIASEIAASVFVCIRRMYRRRNDPAVAEPPAGPPGEAPLDEQRERENFEREMQERERQERERQETQEREMMRKSLQDVVDRSKSEMIRVAASEVLKSSHSAKLVFVEHLEKMMDKIFKRAYNNRQEHEKPRYGQRLDDTTISEIEWARTQLIRDYANAVEGKVNEVVQMVEEVPLDITAREVLKEIQSHLEAATVQRQDPIEYTDMLKEVIDRAQVIYQRKDTQRVISDKRLNGLNEFPTRVGQLKQLQDLLMKQRNEKVNAGKEADPRKKRQFEAEARLSADKYKEALRELSEKKFIEREKMEAHLKTLETLENQNQEYQVREHENTKSKEEYRKRVDHALEGLRRGRH</sequence>
<evidence type="ECO:0000313" key="1">
    <source>
        <dbReference type="EMBL" id="UPK92149.1"/>
    </source>
</evidence>
<accession>A0ACD3YT35</accession>
<keyword evidence="2" id="KW-1185">Reference proteome</keyword>
<proteinExistence type="predicted"/>
<dbReference type="EMBL" id="CP090032">
    <property type="protein sequence ID" value="UPK92149.1"/>
    <property type="molecule type" value="Genomic_DNA"/>
</dbReference>
<gene>
    <name evidence="1" type="ORF">LCI18_003084</name>
</gene>
<protein>
    <submittedName>
        <fullName evidence="1">Uncharacterized protein</fullName>
    </submittedName>
</protein>